<proteinExistence type="predicted"/>
<keyword evidence="3" id="KW-1185">Reference proteome</keyword>
<feature type="domain" description="HAT C-terminal dimerisation" evidence="1">
    <location>
        <begin position="3"/>
        <end position="45"/>
    </location>
</feature>
<dbReference type="GO" id="GO:0046983">
    <property type="term" value="F:protein dimerization activity"/>
    <property type="evidence" value="ECO:0007669"/>
    <property type="project" value="InterPro"/>
</dbReference>
<dbReference type="Proteomes" id="UP001314205">
    <property type="component" value="Unassembled WGS sequence"/>
</dbReference>
<evidence type="ECO:0000313" key="2">
    <source>
        <dbReference type="EMBL" id="CAK1602768.1"/>
    </source>
</evidence>
<dbReference type="EMBL" id="CAVLGL010000148">
    <property type="protein sequence ID" value="CAK1602768.1"/>
    <property type="molecule type" value="Genomic_DNA"/>
</dbReference>
<reference evidence="2 3" key="1">
    <citation type="submission" date="2023-11" db="EMBL/GenBank/DDBJ databases">
        <authorList>
            <person name="Hedman E."/>
            <person name="Englund M."/>
            <person name="Stromberg M."/>
            <person name="Nyberg Akerstrom W."/>
            <person name="Nylinder S."/>
            <person name="Jareborg N."/>
            <person name="Kallberg Y."/>
            <person name="Kronander E."/>
        </authorList>
    </citation>
    <scope>NUCLEOTIDE SEQUENCE [LARGE SCALE GENOMIC DNA]</scope>
</reference>
<dbReference type="AlphaFoldDB" id="A0AAV1M553"/>
<organism evidence="2 3">
    <name type="scientific">Parnassius mnemosyne</name>
    <name type="common">clouded apollo</name>
    <dbReference type="NCBI Taxonomy" id="213953"/>
    <lineage>
        <taxon>Eukaryota</taxon>
        <taxon>Metazoa</taxon>
        <taxon>Ecdysozoa</taxon>
        <taxon>Arthropoda</taxon>
        <taxon>Hexapoda</taxon>
        <taxon>Insecta</taxon>
        <taxon>Pterygota</taxon>
        <taxon>Neoptera</taxon>
        <taxon>Endopterygota</taxon>
        <taxon>Lepidoptera</taxon>
        <taxon>Glossata</taxon>
        <taxon>Ditrysia</taxon>
        <taxon>Papilionoidea</taxon>
        <taxon>Papilionidae</taxon>
        <taxon>Parnassiinae</taxon>
        <taxon>Parnassini</taxon>
        <taxon>Parnassius</taxon>
        <taxon>Driopa</taxon>
    </lineage>
</organism>
<protein>
    <recommendedName>
        <fullName evidence="1">HAT C-terminal dimerisation domain-containing protein</fullName>
    </recommendedName>
</protein>
<dbReference type="PANTHER" id="PTHR46289">
    <property type="entry name" value="52 KDA REPRESSOR OF THE INHIBITOR OF THE PROTEIN KINASE-LIKE PROTEIN-RELATED"/>
    <property type="match status" value="1"/>
</dbReference>
<evidence type="ECO:0000259" key="1">
    <source>
        <dbReference type="Pfam" id="PF05699"/>
    </source>
</evidence>
<sequence length="69" mass="7924">MATLPVSVAAAERPFSTLRRVKSWLRSSMVVDLLNGLALLHVHKNVPIDVNEEMTHFGRRRKRKIDFVI</sequence>
<dbReference type="InterPro" id="IPR008906">
    <property type="entry name" value="HATC_C_dom"/>
</dbReference>
<dbReference type="Pfam" id="PF05699">
    <property type="entry name" value="Dimer_Tnp_hAT"/>
    <property type="match status" value="1"/>
</dbReference>
<gene>
    <name evidence="2" type="ORF">PARMNEM_LOCUS21222</name>
</gene>
<name>A0AAV1M553_9NEOP</name>
<dbReference type="PANTHER" id="PTHR46289:SF14">
    <property type="entry name" value="DUF4371 DOMAIN-CONTAINING PROTEIN"/>
    <property type="match status" value="1"/>
</dbReference>
<evidence type="ECO:0000313" key="3">
    <source>
        <dbReference type="Proteomes" id="UP001314205"/>
    </source>
</evidence>
<dbReference type="InterPro" id="IPR052958">
    <property type="entry name" value="IFN-induced_PKR_regulator"/>
</dbReference>
<comment type="caution">
    <text evidence="2">The sequence shown here is derived from an EMBL/GenBank/DDBJ whole genome shotgun (WGS) entry which is preliminary data.</text>
</comment>
<accession>A0AAV1M553</accession>